<dbReference type="Gene3D" id="2.30.40.10">
    <property type="entry name" value="Urease, subunit C, domain 1"/>
    <property type="match status" value="1"/>
</dbReference>
<keyword evidence="2" id="KW-0378">Hydrolase</keyword>
<name>A0A9D1K6K9_9FIRM</name>
<reference evidence="4" key="2">
    <citation type="journal article" date="2021" name="PeerJ">
        <title>Extensive microbial diversity within the chicken gut microbiome revealed by metagenomics and culture.</title>
        <authorList>
            <person name="Gilroy R."/>
            <person name="Ravi A."/>
            <person name="Getino M."/>
            <person name="Pursley I."/>
            <person name="Horton D.L."/>
            <person name="Alikhan N.F."/>
            <person name="Baker D."/>
            <person name="Gharbi K."/>
            <person name="Hall N."/>
            <person name="Watson M."/>
            <person name="Adriaenssens E.M."/>
            <person name="Foster-Nyarko E."/>
            <person name="Jarju S."/>
            <person name="Secka A."/>
            <person name="Antonio M."/>
            <person name="Oren A."/>
            <person name="Chaudhuri R.R."/>
            <person name="La Ragione R."/>
            <person name="Hildebrand F."/>
            <person name="Pallen M.J."/>
        </authorList>
    </citation>
    <scope>NUCLEOTIDE SEQUENCE</scope>
    <source>
        <strain evidence="4">13766</strain>
    </source>
</reference>
<dbReference type="InterPro" id="IPR032466">
    <property type="entry name" value="Metal_Hydrolase"/>
</dbReference>
<evidence type="ECO:0000313" key="5">
    <source>
        <dbReference type="Proteomes" id="UP000824140"/>
    </source>
</evidence>
<dbReference type="EMBL" id="DVJN01000185">
    <property type="protein sequence ID" value="HIS93175.1"/>
    <property type="molecule type" value="Genomic_DNA"/>
</dbReference>
<dbReference type="InterPro" id="IPR006680">
    <property type="entry name" value="Amidohydro-rel"/>
</dbReference>
<dbReference type="SUPFAM" id="SSF51556">
    <property type="entry name" value="Metallo-dependent hydrolases"/>
    <property type="match status" value="1"/>
</dbReference>
<evidence type="ECO:0000259" key="3">
    <source>
        <dbReference type="Pfam" id="PF01979"/>
    </source>
</evidence>
<feature type="domain" description="Amidohydrolase-related" evidence="3">
    <location>
        <begin position="54"/>
        <end position="378"/>
    </location>
</feature>
<dbReference type="PANTHER" id="PTHR11113">
    <property type="entry name" value="N-ACETYLGLUCOSAMINE-6-PHOSPHATE DEACETYLASE"/>
    <property type="match status" value="1"/>
</dbReference>
<accession>A0A9D1K6K9</accession>
<dbReference type="GO" id="GO:0006046">
    <property type="term" value="P:N-acetylglucosamine catabolic process"/>
    <property type="evidence" value="ECO:0007669"/>
    <property type="project" value="TreeGrafter"/>
</dbReference>
<dbReference type="Gene3D" id="3.20.20.140">
    <property type="entry name" value="Metal-dependent hydrolases"/>
    <property type="match status" value="1"/>
</dbReference>
<reference evidence="4" key="1">
    <citation type="submission" date="2020-10" db="EMBL/GenBank/DDBJ databases">
        <authorList>
            <person name="Gilroy R."/>
        </authorList>
    </citation>
    <scope>NUCLEOTIDE SEQUENCE</scope>
    <source>
        <strain evidence="4">13766</strain>
    </source>
</reference>
<dbReference type="SUPFAM" id="SSF51338">
    <property type="entry name" value="Composite domain of metallo-dependent hydrolases"/>
    <property type="match status" value="1"/>
</dbReference>
<protein>
    <submittedName>
        <fullName evidence="4">Amidohydrolase family protein</fullName>
    </submittedName>
</protein>
<evidence type="ECO:0000256" key="2">
    <source>
        <dbReference type="ARBA" id="ARBA00022801"/>
    </source>
</evidence>
<dbReference type="Proteomes" id="UP000824140">
    <property type="component" value="Unassembled WGS sequence"/>
</dbReference>
<sequence length="381" mass="41538">MRMVVVNATLVMEDHYIPNAALSIANGRIEDFGPMESLAIPPQADILDVRGGLVGPGLIDIHTHAGGGYFFDQNPAVAARALLEHGVTGVLPALYMTFGLREYIEAVDRIDAARAAGECGNILGYYMEGPYLNPAYGASKEDYAWSDEILPEEYGELVRRVRGSAKVWALAPEREGIETFVQDVRRECGGVVFSVAHSAATPQQIAALLPYGLKLATHHTNATGTLQKYPECRTPCVDEAVQYYPDIYAELIADAHGIHVDPFMLRLVRKIKGENRIILISDAFVCDGPVPPGYDGVTDINFDFSGEIAGTRLTLDAVCRNMMKHTGCSAVDAFRYASTNPANLLNMPHLGRIARGAQADLVVCDEWINVQHVIQKGVLVR</sequence>
<gene>
    <name evidence="4" type="ORF">IAA84_09195</name>
</gene>
<organism evidence="4 5">
    <name type="scientific">Candidatus Alectryocaccomicrobium excrementavium</name>
    <dbReference type="NCBI Taxonomy" id="2840668"/>
    <lineage>
        <taxon>Bacteria</taxon>
        <taxon>Bacillati</taxon>
        <taxon>Bacillota</taxon>
        <taxon>Clostridia</taxon>
        <taxon>Candidatus Alectryocaccomicrobium</taxon>
    </lineage>
</organism>
<dbReference type="InterPro" id="IPR011059">
    <property type="entry name" value="Metal-dep_hydrolase_composite"/>
</dbReference>
<evidence type="ECO:0000313" key="4">
    <source>
        <dbReference type="EMBL" id="HIS93175.1"/>
    </source>
</evidence>
<proteinExistence type="inferred from homology"/>
<dbReference type="Pfam" id="PF01979">
    <property type="entry name" value="Amidohydro_1"/>
    <property type="match status" value="1"/>
</dbReference>
<evidence type="ECO:0000256" key="1">
    <source>
        <dbReference type="ARBA" id="ARBA00010716"/>
    </source>
</evidence>
<dbReference type="GO" id="GO:0008448">
    <property type="term" value="F:N-acetylglucosamine-6-phosphate deacetylase activity"/>
    <property type="evidence" value="ECO:0007669"/>
    <property type="project" value="TreeGrafter"/>
</dbReference>
<comment type="similarity">
    <text evidence="1">Belongs to the metallo-dependent hydrolases superfamily. NagA family.</text>
</comment>
<comment type="caution">
    <text evidence="4">The sequence shown here is derived from an EMBL/GenBank/DDBJ whole genome shotgun (WGS) entry which is preliminary data.</text>
</comment>
<dbReference type="AlphaFoldDB" id="A0A9D1K6K9"/>
<dbReference type="PANTHER" id="PTHR11113:SF14">
    <property type="entry name" value="N-ACETYLGLUCOSAMINE-6-PHOSPHATE DEACETYLASE"/>
    <property type="match status" value="1"/>
</dbReference>